<protein>
    <submittedName>
        <fullName evidence="2">Uncharacterized protein</fullName>
    </submittedName>
</protein>
<comment type="caution">
    <text evidence="2">The sequence shown here is derived from an EMBL/GenBank/DDBJ whole genome shotgun (WGS) entry which is preliminary data.</text>
</comment>
<reference evidence="2 3" key="1">
    <citation type="journal article" date="2013" name="Fungal Biol.">
        <title>Analysis of microsatellite markers in the genome of the plant pathogen Ceratocystis fimbriata.</title>
        <authorList>
            <person name="Simpson M.C."/>
            <person name="Wilken P.M."/>
            <person name="Coetzee M.P."/>
            <person name="Wingfield M.J."/>
            <person name="Wingfield B.D."/>
        </authorList>
    </citation>
    <scope>NUCLEOTIDE SEQUENCE [LARGE SCALE GENOMIC DNA]</scope>
    <source>
        <strain evidence="2 3">CBS 114723</strain>
    </source>
</reference>
<gene>
    <name evidence="2" type="ORF">CFIMG_008345RA00001</name>
</gene>
<accession>A0A2C5WZB0</accession>
<proteinExistence type="predicted"/>
<evidence type="ECO:0000313" key="3">
    <source>
        <dbReference type="Proteomes" id="UP000222788"/>
    </source>
</evidence>
<feature type="region of interest" description="Disordered" evidence="1">
    <location>
        <begin position="467"/>
        <end position="536"/>
    </location>
</feature>
<dbReference type="AlphaFoldDB" id="A0A2C5WZB0"/>
<organism evidence="2 3">
    <name type="scientific">Ceratocystis fimbriata CBS 114723</name>
    <dbReference type="NCBI Taxonomy" id="1035309"/>
    <lineage>
        <taxon>Eukaryota</taxon>
        <taxon>Fungi</taxon>
        <taxon>Dikarya</taxon>
        <taxon>Ascomycota</taxon>
        <taxon>Pezizomycotina</taxon>
        <taxon>Sordariomycetes</taxon>
        <taxon>Hypocreomycetidae</taxon>
        <taxon>Microascales</taxon>
        <taxon>Ceratocystidaceae</taxon>
        <taxon>Ceratocystis</taxon>
    </lineage>
</organism>
<sequence length="536" mass="58390">MIDFRSNKSFRRQPHTPLSQKALTSDAAAFSQHFVNRKKNPRKREVIRNCSETACSMPCNNPDLPIQSIEFDSDDELPAQNDENTLETASCIFDFDFDDGASMTQNSRISEVLALDTDTLLSKQRKAAFMIKSRTTFQDAVRATAAEFNIGRTLDKQSNTALPGTMAFRCRDGFEGTEVIPNSPGLQYMSKRRRNQCLPLGSLPTKKVWQDTPNKKIKRAMQELEKIDGLESRRDTRELSCFGQLELTPTRAHDIVKAKSPSHVFGDVSGENSLTTSLHSVELSERYTGSIKTADIPDIFALRPLSTVGSSSKASGTCPPPRHLTDQGKKPFNVSEVLSQTEAAGLTHTSECTDASTCHKTQFSQRTDFLGSGVTMADSSQTSAADSELEKAKCCALPENNSVTENQSISSEVPKVALAQVQETDDSKALAKHSATRHKSTEKSAVEVAKPKPLGCEKVSVTGDAAGCFEGNSGEGEAAPESLISNTPVSNEELPSSLIEQNTVNEGTSTLLSTLSDPRISLSPQIQTDMTEHDKK</sequence>
<feature type="compositionally biased region" description="Polar residues" evidence="1">
    <location>
        <begin position="483"/>
        <end position="529"/>
    </location>
</feature>
<feature type="region of interest" description="Disordered" evidence="1">
    <location>
        <begin position="424"/>
        <end position="448"/>
    </location>
</feature>
<dbReference type="EMBL" id="APWK03000055">
    <property type="protein sequence ID" value="PHH52908.1"/>
    <property type="molecule type" value="Genomic_DNA"/>
</dbReference>
<name>A0A2C5WZB0_9PEZI</name>
<feature type="region of interest" description="Disordered" evidence="1">
    <location>
        <begin position="310"/>
        <end position="329"/>
    </location>
</feature>
<reference evidence="2 3" key="2">
    <citation type="journal article" date="2013" name="IMA Fungus">
        <title>IMA Genome-F 1: Ceratocystis fimbriata: Draft nuclear genome sequence for the plant pathogen, Ceratocystis fimbriata.</title>
        <authorList>
            <person name="Wilken P.M."/>
            <person name="Steenkamp E.T."/>
            <person name="Wingfield M.J."/>
            <person name="de Beer Z.W."/>
            <person name="Wingfield B.D."/>
        </authorList>
    </citation>
    <scope>NUCLEOTIDE SEQUENCE [LARGE SCALE GENOMIC DNA]</scope>
    <source>
        <strain evidence="2 3">CBS 114723</strain>
    </source>
</reference>
<dbReference type="Proteomes" id="UP000222788">
    <property type="component" value="Unassembled WGS sequence"/>
</dbReference>
<evidence type="ECO:0000313" key="2">
    <source>
        <dbReference type="EMBL" id="PHH52908.1"/>
    </source>
</evidence>
<evidence type="ECO:0000256" key="1">
    <source>
        <dbReference type="SAM" id="MobiDB-lite"/>
    </source>
</evidence>
<feature type="region of interest" description="Disordered" evidence="1">
    <location>
        <begin position="1"/>
        <end position="23"/>
    </location>
</feature>
<keyword evidence="3" id="KW-1185">Reference proteome</keyword>